<name>A0A7W4YFN8_9MICO</name>
<feature type="signal peptide" evidence="1">
    <location>
        <begin position="1"/>
        <end position="33"/>
    </location>
</feature>
<sequence>MTNSKTRKFAGLSGLAAVGVLAGALFSATPANAAGSAYYAFPTQAECLTKWGAVVGGSIGTG</sequence>
<evidence type="ECO:0000313" key="3">
    <source>
        <dbReference type="Proteomes" id="UP000545286"/>
    </source>
</evidence>
<dbReference type="Proteomes" id="UP000545286">
    <property type="component" value="Unassembled WGS sequence"/>
</dbReference>
<dbReference type="RefSeq" id="WP_068494489.1">
    <property type="nucleotide sequence ID" value="NZ_CZJY01000066.1"/>
</dbReference>
<accession>A0A7W4YFN8</accession>
<gene>
    <name evidence="2" type="ORF">FHX72_001308</name>
</gene>
<organism evidence="2 3">
    <name type="scientific">Pseudoclavibacter helvolus</name>
    <dbReference type="NCBI Taxonomy" id="255205"/>
    <lineage>
        <taxon>Bacteria</taxon>
        <taxon>Bacillati</taxon>
        <taxon>Actinomycetota</taxon>
        <taxon>Actinomycetes</taxon>
        <taxon>Micrococcales</taxon>
        <taxon>Microbacteriaceae</taxon>
        <taxon>Pseudoclavibacter</taxon>
    </lineage>
</organism>
<comment type="caution">
    <text evidence="2">The sequence shown here is derived from an EMBL/GenBank/DDBJ whole genome shotgun (WGS) entry which is preliminary data.</text>
</comment>
<evidence type="ECO:0000313" key="2">
    <source>
        <dbReference type="EMBL" id="MBB2957196.1"/>
    </source>
</evidence>
<dbReference type="EMBL" id="JACHWJ010000001">
    <property type="protein sequence ID" value="MBB2957196.1"/>
    <property type="molecule type" value="Genomic_DNA"/>
</dbReference>
<keyword evidence="3" id="KW-1185">Reference proteome</keyword>
<reference evidence="2 3" key="1">
    <citation type="submission" date="2020-08" db="EMBL/GenBank/DDBJ databases">
        <title>Sequencing the genomes of 1000 actinobacteria strains.</title>
        <authorList>
            <person name="Klenk H.-P."/>
        </authorList>
    </citation>
    <scope>NUCLEOTIDE SEQUENCE [LARGE SCALE GENOMIC DNA]</scope>
    <source>
        <strain evidence="2 3">DSM 20419</strain>
    </source>
</reference>
<evidence type="ECO:0008006" key="4">
    <source>
        <dbReference type="Google" id="ProtNLM"/>
    </source>
</evidence>
<dbReference type="AlphaFoldDB" id="A0A7W4YFN8"/>
<keyword evidence="1" id="KW-0732">Signal</keyword>
<evidence type="ECO:0000256" key="1">
    <source>
        <dbReference type="SAM" id="SignalP"/>
    </source>
</evidence>
<feature type="chain" id="PRO_5030893123" description="Porin" evidence="1">
    <location>
        <begin position="34"/>
        <end position="62"/>
    </location>
</feature>
<protein>
    <recommendedName>
        <fullName evidence="4">Porin</fullName>
    </recommendedName>
</protein>
<proteinExistence type="predicted"/>